<protein>
    <recommendedName>
        <fullName evidence="1">Serine aminopeptidase S33 domain-containing protein</fullName>
    </recommendedName>
</protein>
<name>A0A3B0XQA6_9ZZZZ</name>
<dbReference type="InterPro" id="IPR029058">
    <property type="entry name" value="AB_hydrolase_fold"/>
</dbReference>
<feature type="domain" description="Serine aminopeptidase S33" evidence="1">
    <location>
        <begin position="8"/>
        <end position="104"/>
    </location>
</feature>
<gene>
    <name evidence="2" type="ORF">MNBD_GAMMA10-1861</name>
</gene>
<dbReference type="Pfam" id="PF12146">
    <property type="entry name" value="Hydrolase_4"/>
    <property type="match status" value="1"/>
</dbReference>
<evidence type="ECO:0000259" key="1">
    <source>
        <dbReference type="Pfam" id="PF12146"/>
    </source>
</evidence>
<proteinExistence type="predicted"/>
<dbReference type="SUPFAM" id="SSF53474">
    <property type="entry name" value="alpha/beta-Hydrolases"/>
    <property type="match status" value="1"/>
</dbReference>
<feature type="non-terminal residue" evidence="2">
    <location>
        <position position="1"/>
    </location>
</feature>
<dbReference type="EMBL" id="UOFJ01000456">
    <property type="protein sequence ID" value="VAW69731.1"/>
    <property type="molecule type" value="Genomic_DNA"/>
</dbReference>
<sequence length="215" mass="23007">CNKQTLTTARLSRGLAQAGFVVLRLDFTGLGESEGDFSNSHFSSMVSDVECAGAFLSDNYQPASALIGHSMGGTACLAASQNAHSALSEVTRLVTLASPAHPEHVLHHFGPALHKLEQGEKAEIRVAGKDFPVAPGFVENIRSYNMNRQMQNCDLSILVVRAGCDKLVGPQDADQIMGLTSGPATLFQIDEADHLFSNREHADILLDSVVGWFAS</sequence>
<organism evidence="2">
    <name type="scientific">hydrothermal vent metagenome</name>
    <dbReference type="NCBI Taxonomy" id="652676"/>
    <lineage>
        <taxon>unclassified sequences</taxon>
        <taxon>metagenomes</taxon>
        <taxon>ecological metagenomes</taxon>
    </lineage>
</organism>
<accession>A0A3B0XQA6</accession>
<evidence type="ECO:0000313" key="2">
    <source>
        <dbReference type="EMBL" id="VAW69731.1"/>
    </source>
</evidence>
<dbReference type="AlphaFoldDB" id="A0A3B0XQA6"/>
<reference evidence="2" key="1">
    <citation type="submission" date="2018-06" db="EMBL/GenBank/DDBJ databases">
        <authorList>
            <person name="Zhirakovskaya E."/>
        </authorList>
    </citation>
    <scope>NUCLEOTIDE SEQUENCE</scope>
</reference>
<dbReference type="Gene3D" id="3.40.50.1820">
    <property type="entry name" value="alpha/beta hydrolase"/>
    <property type="match status" value="1"/>
</dbReference>
<dbReference type="InterPro" id="IPR022742">
    <property type="entry name" value="Hydrolase_4"/>
</dbReference>